<protein>
    <submittedName>
        <fullName evidence="2">Aldo/keto reductase</fullName>
    </submittedName>
</protein>
<dbReference type="OrthoDB" id="9768793at2"/>
<dbReference type="RefSeq" id="WP_131896695.1">
    <property type="nucleotide sequence ID" value="NZ_SMKZ01000024.1"/>
</dbReference>
<dbReference type="PANTHER" id="PTHR43364:SF6">
    <property type="entry name" value="OXIDOREDUCTASE-RELATED"/>
    <property type="match status" value="1"/>
</dbReference>
<dbReference type="AlphaFoldDB" id="A0A4V2Z2D4"/>
<dbReference type="GO" id="GO:0005829">
    <property type="term" value="C:cytosol"/>
    <property type="evidence" value="ECO:0007669"/>
    <property type="project" value="TreeGrafter"/>
</dbReference>
<keyword evidence="3" id="KW-1185">Reference proteome</keyword>
<reference evidence="2 3" key="1">
    <citation type="submission" date="2019-03" db="EMBL/GenBank/DDBJ databases">
        <title>Draft genome sequences of novel Actinobacteria.</title>
        <authorList>
            <person name="Sahin N."/>
            <person name="Ay H."/>
            <person name="Saygin H."/>
        </authorList>
    </citation>
    <scope>NUCLEOTIDE SEQUENCE [LARGE SCALE GENOMIC DNA]</scope>
    <source>
        <strain evidence="2 3">5K138</strain>
    </source>
</reference>
<proteinExistence type="predicted"/>
<organism evidence="2 3">
    <name type="scientific">Jiangella asiatica</name>
    <dbReference type="NCBI Taxonomy" id="2530372"/>
    <lineage>
        <taxon>Bacteria</taxon>
        <taxon>Bacillati</taxon>
        <taxon>Actinomycetota</taxon>
        <taxon>Actinomycetes</taxon>
        <taxon>Jiangellales</taxon>
        <taxon>Jiangellaceae</taxon>
        <taxon>Jiangella</taxon>
    </lineage>
</organism>
<comment type="caution">
    <text evidence="2">The sequence shown here is derived from an EMBL/GenBank/DDBJ whole genome shotgun (WGS) entry which is preliminary data.</text>
</comment>
<dbReference type="Proteomes" id="UP000294739">
    <property type="component" value="Unassembled WGS sequence"/>
</dbReference>
<dbReference type="InterPro" id="IPR050523">
    <property type="entry name" value="AKR_Detox_Biosynth"/>
</dbReference>
<dbReference type="PANTHER" id="PTHR43364">
    <property type="entry name" value="NADH-SPECIFIC METHYLGLYOXAL REDUCTASE-RELATED"/>
    <property type="match status" value="1"/>
</dbReference>
<dbReference type="InParanoid" id="A0A4V2Z2D4"/>
<dbReference type="SUPFAM" id="SSF51430">
    <property type="entry name" value="NAD(P)-linked oxidoreductase"/>
    <property type="match status" value="1"/>
</dbReference>
<evidence type="ECO:0000313" key="3">
    <source>
        <dbReference type="Proteomes" id="UP000294739"/>
    </source>
</evidence>
<sequence length="326" mass="35439">MTTRLILGAMNFGTTVDETTSFALLDRFVERGGEWIDTADCYSFWNSETGYGGQSEALIGRWLAARPGMRERVKIATKLGAEPRVAGRWPTSRTGLSAAAVHDAFEGSLRRLGVDAVDLLWLHMEDRFTPIEETAAALAELTESGRTTRVGASNHPVWRVERARQRALATGARPMDALQHNHTYLRARPHTQVTDHRFGVLSDEHLDYAAENGLELWAYSPLIVGAYDNPAKPIPEVYDHSGTTDRLAVLTAVARELGLQRGQVVLSWLAGGDQPIRPILGGSKLDQLDTALDGVAFELPAELRARLDDAVPADPGPAQAAAAAQA</sequence>
<evidence type="ECO:0000313" key="2">
    <source>
        <dbReference type="EMBL" id="TDE08438.1"/>
    </source>
</evidence>
<dbReference type="InterPro" id="IPR036812">
    <property type="entry name" value="NAD(P)_OxRdtase_dom_sf"/>
</dbReference>
<dbReference type="InterPro" id="IPR023210">
    <property type="entry name" value="NADP_OxRdtase_dom"/>
</dbReference>
<dbReference type="Gene3D" id="3.20.20.100">
    <property type="entry name" value="NADP-dependent oxidoreductase domain"/>
    <property type="match status" value="1"/>
</dbReference>
<dbReference type="Pfam" id="PF00248">
    <property type="entry name" value="Aldo_ket_red"/>
    <property type="match status" value="1"/>
</dbReference>
<gene>
    <name evidence="2" type="ORF">E1269_17150</name>
</gene>
<evidence type="ECO:0000259" key="1">
    <source>
        <dbReference type="Pfam" id="PF00248"/>
    </source>
</evidence>
<feature type="domain" description="NADP-dependent oxidoreductase" evidence="1">
    <location>
        <begin position="4"/>
        <end position="310"/>
    </location>
</feature>
<name>A0A4V2Z2D4_9ACTN</name>
<accession>A0A4V2Z2D4</accession>
<dbReference type="EMBL" id="SMKZ01000024">
    <property type="protein sequence ID" value="TDE08438.1"/>
    <property type="molecule type" value="Genomic_DNA"/>
</dbReference>